<sequence length="68" mass="7528">MVGGTNDALASTRVSTRFLSEVMQSTGQQPRPRTTGGRRDIAGYRCDARHGWRQMGAVEVFADNDTKR</sequence>
<evidence type="ECO:0000313" key="3">
    <source>
        <dbReference type="Proteomes" id="UP000188597"/>
    </source>
</evidence>
<name>A0A1V3FLK8_9BACL</name>
<evidence type="ECO:0000313" key="2">
    <source>
        <dbReference type="EMBL" id="OOE02110.1"/>
    </source>
</evidence>
<reference evidence="2 3" key="1">
    <citation type="submission" date="2016-11" db="EMBL/GenBank/DDBJ databases">
        <authorList>
            <person name="Jaros S."/>
            <person name="Januszkiewicz K."/>
            <person name="Wedrychowicz H."/>
        </authorList>
    </citation>
    <scope>NUCLEOTIDE SEQUENCE [LARGE SCALE GENOMIC DNA]</scope>
    <source>
        <strain evidence="2 3">Con a/3</strain>
    </source>
</reference>
<dbReference type="Proteomes" id="UP000188597">
    <property type="component" value="Unassembled WGS sequence"/>
</dbReference>
<protein>
    <submittedName>
        <fullName evidence="2">Uncharacterized protein</fullName>
    </submittedName>
</protein>
<accession>A0A1V3FLK8</accession>
<evidence type="ECO:0000256" key="1">
    <source>
        <dbReference type="SAM" id="MobiDB-lite"/>
    </source>
</evidence>
<proteinExistence type="predicted"/>
<dbReference type="AlphaFoldDB" id="A0A1V3FLK8"/>
<comment type="caution">
    <text evidence="2">The sequence shown here is derived from an EMBL/GenBank/DDBJ whole genome shotgun (WGS) entry which is preliminary data.</text>
</comment>
<organism evidence="2 3">
    <name type="scientific">Fictibacillus arsenicus</name>
    <dbReference type="NCBI Taxonomy" id="255247"/>
    <lineage>
        <taxon>Bacteria</taxon>
        <taxon>Bacillati</taxon>
        <taxon>Bacillota</taxon>
        <taxon>Bacilli</taxon>
        <taxon>Bacillales</taxon>
        <taxon>Fictibacillaceae</taxon>
        <taxon>Fictibacillus</taxon>
    </lineage>
</organism>
<feature type="compositionally biased region" description="Polar residues" evidence="1">
    <location>
        <begin position="21"/>
        <end position="32"/>
    </location>
</feature>
<gene>
    <name evidence="2" type="ORF">UN64_20295</name>
</gene>
<dbReference type="EMBL" id="MQMF01000084">
    <property type="protein sequence ID" value="OOE02110.1"/>
    <property type="molecule type" value="Genomic_DNA"/>
</dbReference>
<feature type="region of interest" description="Disordered" evidence="1">
    <location>
        <begin position="21"/>
        <end position="40"/>
    </location>
</feature>